<comment type="similarity">
    <text evidence="1">Belongs to the carotenoid oxygenase family.</text>
</comment>
<dbReference type="RefSeq" id="WP_264322987.1">
    <property type="nucleotide sequence ID" value="NZ_JADEXQ010000001.1"/>
</dbReference>
<evidence type="ECO:0000256" key="4">
    <source>
        <dbReference type="ARBA" id="ARBA00023004"/>
    </source>
</evidence>
<proteinExistence type="inferred from homology"/>
<dbReference type="InterPro" id="IPR011048">
    <property type="entry name" value="Haem_d1_sf"/>
</dbReference>
<dbReference type="GO" id="GO:0010436">
    <property type="term" value="F:carotenoid dioxygenase activity"/>
    <property type="evidence" value="ECO:0007669"/>
    <property type="project" value="TreeGrafter"/>
</dbReference>
<evidence type="ECO:0000256" key="1">
    <source>
        <dbReference type="ARBA" id="ARBA00006787"/>
    </source>
</evidence>
<dbReference type="InterPro" id="IPR004294">
    <property type="entry name" value="Carotenoid_Oase"/>
</dbReference>
<evidence type="ECO:0000256" key="5">
    <source>
        <dbReference type="PIRSR" id="PIRSR604294-1"/>
    </source>
</evidence>
<sequence length="500" mass="55834">MTAQLTSTTPALSYNQKEWKTGYRSLKEEFDYDITDIEGEIPAELHGTLFRNGPGMLDVNGERVNHPFDGDGMICAISFDQGRAHFRNRYVRTEGFEAEQQAGKILRRGVFGTQRSGGPLFNAFDFKLKNIANTQVVYWGKKLLALWEAAEPHRLDPATLETQGLEFFDGQLAKGEAFAAHPWIDPSSKFDEGRPTLVNFAIKAGVSFTLTLYELNLEGEMIQKHDYPLPGFAFIHDFAVTPNYCIFFQNSVQFNPLPFVFGQKGAGECIKFQPEKPTKLIVIPRGGGKPQTYEMDSGFVFHHANAFETEQGLTIDSVCYADIPQLEVGLDFLDVDFQNLKPGELWRFKLDRASGKVEGEVKLSRCCEFPMVHPALVGREYRYTYLGAADQADGSNAPLQGIVKVDLQTGEETLWSAAPAGYANEPVFIPRAQPDASGCYTQVDGAEDDGWLTAVIYDGKQERSAIVILDARTMEQVARLNLKHHVPYGLHGTFTPEVFR</sequence>
<comment type="cofactor">
    <cofactor evidence="5">
        <name>Fe(2+)</name>
        <dbReference type="ChEBI" id="CHEBI:29033"/>
    </cofactor>
    <text evidence="5">Binds 1 Fe(2+) ion per subunit.</text>
</comment>
<comment type="caution">
    <text evidence="6">The sequence shown here is derived from an EMBL/GenBank/DDBJ whole genome shotgun (WGS) entry which is preliminary data.</text>
</comment>
<name>A0A928VKF3_9CYAN</name>
<dbReference type="EMBL" id="JADEXQ010000001">
    <property type="protein sequence ID" value="MBE9028165.1"/>
    <property type="molecule type" value="Genomic_DNA"/>
</dbReference>
<organism evidence="6 7">
    <name type="scientific">Romeriopsis navalis LEGE 11480</name>
    <dbReference type="NCBI Taxonomy" id="2777977"/>
    <lineage>
        <taxon>Bacteria</taxon>
        <taxon>Bacillati</taxon>
        <taxon>Cyanobacteriota</taxon>
        <taxon>Cyanophyceae</taxon>
        <taxon>Leptolyngbyales</taxon>
        <taxon>Leptolyngbyaceae</taxon>
        <taxon>Romeriopsis</taxon>
        <taxon>Romeriopsis navalis</taxon>
    </lineage>
</organism>
<evidence type="ECO:0000256" key="3">
    <source>
        <dbReference type="ARBA" id="ARBA00023002"/>
    </source>
</evidence>
<gene>
    <name evidence="6" type="ORF">IQ266_00155</name>
</gene>
<feature type="binding site" evidence="5">
    <location>
        <position position="236"/>
    </location>
    <ligand>
        <name>Fe cation</name>
        <dbReference type="ChEBI" id="CHEBI:24875"/>
        <note>catalytic</note>
    </ligand>
</feature>
<dbReference type="PANTHER" id="PTHR10543">
    <property type="entry name" value="BETA-CAROTENE DIOXYGENASE"/>
    <property type="match status" value="1"/>
</dbReference>
<evidence type="ECO:0000313" key="6">
    <source>
        <dbReference type="EMBL" id="MBE9028165.1"/>
    </source>
</evidence>
<evidence type="ECO:0000313" key="7">
    <source>
        <dbReference type="Proteomes" id="UP000625316"/>
    </source>
</evidence>
<dbReference type="PANTHER" id="PTHR10543:SF89">
    <property type="entry name" value="CAROTENOID 9,10(9',10')-CLEAVAGE DIOXYGENASE 1"/>
    <property type="match status" value="1"/>
</dbReference>
<evidence type="ECO:0000256" key="2">
    <source>
        <dbReference type="ARBA" id="ARBA00022723"/>
    </source>
</evidence>
<feature type="binding site" evidence="5">
    <location>
        <position position="491"/>
    </location>
    <ligand>
        <name>Fe cation</name>
        <dbReference type="ChEBI" id="CHEBI:24875"/>
        <note>catalytic</note>
    </ligand>
</feature>
<feature type="binding site" evidence="5">
    <location>
        <position position="181"/>
    </location>
    <ligand>
        <name>Fe cation</name>
        <dbReference type="ChEBI" id="CHEBI:24875"/>
        <note>catalytic</note>
    </ligand>
</feature>
<keyword evidence="4 5" id="KW-0408">Iron</keyword>
<keyword evidence="3" id="KW-0560">Oxidoreductase</keyword>
<dbReference type="AlphaFoldDB" id="A0A928VKF3"/>
<feature type="binding site" evidence="5">
    <location>
        <position position="302"/>
    </location>
    <ligand>
        <name>Fe cation</name>
        <dbReference type="ChEBI" id="CHEBI:24875"/>
        <note>catalytic</note>
    </ligand>
</feature>
<dbReference type="GO" id="GO:0016121">
    <property type="term" value="P:carotene catabolic process"/>
    <property type="evidence" value="ECO:0007669"/>
    <property type="project" value="TreeGrafter"/>
</dbReference>
<accession>A0A928VKF3</accession>
<dbReference type="GO" id="GO:0046872">
    <property type="term" value="F:metal ion binding"/>
    <property type="evidence" value="ECO:0007669"/>
    <property type="project" value="UniProtKB-KW"/>
</dbReference>
<keyword evidence="2 5" id="KW-0479">Metal-binding</keyword>
<dbReference type="SUPFAM" id="SSF51004">
    <property type="entry name" value="C-terminal (heme d1) domain of cytochrome cd1-nitrite reductase"/>
    <property type="match status" value="1"/>
</dbReference>
<reference evidence="6" key="1">
    <citation type="submission" date="2020-10" db="EMBL/GenBank/DDBJ databases">
        <authorList>
            <person name="Castelo-Branco R."/>
            <person name="Eusebio N."/>
            <person name="Adriana R."/>
            <person name="Vieira A."/>
            <person name="Brugerolle De Fraissinette N."/>
            <person name="Rezende De Castro R."/>
            <person name="Schneider M.P."/>
            <person name="Vasconcelos V."/>
            <person name="Leao P.N."/>
        </authorList>
    </citation>
    <scope>NUCLEOTIDE SEQUENCE</scope>
    <source>
        <strain evidence="6">LEGE 11480</strain>
    </source>
</reference>
<protein>
    <submittedName>
        <fullName evidence="6">Carotenoid oxygenase family protein</fullName>
    </submittedName>
</protein>
<dbReference type="Proteomes" id="UP000625316">
    <property type="component" value="Unassembled WGS sequence"/>
</dbReference>
<keyword evidence="7" id="KW-1185">Reference proteome</keyword>
<dbReference type="Pfam" id="PF03055">
    <property type="entry name" value="RPE65"/>
    <property type="match status" value="1"/>
</dbReference>